<dbReference type="Proteomes" id="UP000469452">
    <property type="component" value="Unassembled WGS sequence"/>
</dbReference>
<evidence type="ECO:0008006" key="3">
    <source>
        <dbReference type="Google" id="ProtNLM"/>
    </source>
</evidence>
<sequence>MAYARHKEFDQLHSHMEVKRDRNNRLMTISQNKYIHDLMEKFGQELIAESNISREQIAAQPYDYRGLIGSLQPDISHAVQRLRRHLHDPREPHMVGAKRVLRYIKATPYVGITYQSKGTDNKATLLGCGDASWADKPDRKSTSGFVWMLLGGPVSWKSSRQKIIALSTCEAEYVAAAEATNEMLWILHDLGQTQDTTILNCDNKAAIGTVQTASTSERSKHIEMRHCGTADMWTDILTKISTKFAMEKFLSDVMAKMKQGDPADST</sequence>
<dbReference type="EMBL" id="VJMI01018406">
    <property type="protein sequence ID" value="KAF0710761.1"/>
    <property type="molecule type" value="Genomic_DNA"/>
</dbReference>
<name>A0A6A4Z874_APHAT</name>
<dbReference type="VEuPathDB" id="FungiDB:H257_17769"/>
<dbReference type="PANTHER" id="PTHR11439">
    <property type="entry name" value="GAG-POL-RELATED RETROTRANSPOSON"/>
    <property type="match status" value="1"/>
</dbReference>
<dbReference type="CDD" id="cd09272">
    <property type="entry name" value="RNase_HI_RT_Ty1"/>
    <property type="match status" value="1"/>
</dbReference>
<evidence type="ECO:0000313" key="1">
    <source>
        <dbReference type="EMBL" id="KAF0710761.1"/>
    </source>
</evidence>
<gene>
    <name evidence="1" type="ORF">AaE_012391</name>
</gene>
<organism evidence="1 2">
    <name type="scientific">Aphanomyces astaci</name>
    <name type="common">Crayfish plague agent</name>
    <dbReference type="NCBI Taxonomy" id="112090"/>
    <lineage>
        <taxon>Eukaryota</taxon>
        <taxon>Sar</taxon>
        <taxon>Stramenopiles</taxon>
        <taxon>Oomycota</taxon>
        <taxon>Saprolegniomycetes</taxon>
        <taxon>Saprolegniales</taxon>
        <taxon>Verrucalvaceae</taxon>
        <taxon>Aphanomyces</taxon>
    </lineage>
</organism>
<dbReference type="PANTHER" id="PTHR11439:SF483">
    <property type="entry name" value="PEPTIDE SYNTHASE GLIP-LIKE, PUTATIVE (AFU_ORTHOLOGUE AFUA_3G12920)-RELATED"/>
    <property type="match status" value="1"/>
</dbReference>
<accession>A0A6A4Z874</accession>
<proteinExistence type="predicted"/>
<comment type="caution">
    <text evidence="1">The sequence shown here is derived from an EMBL/GenBank/DDBJ whole genome shotgun (WGS) entry which is preliminary data.</text>
</comment>
<reference evidence="1 2" key="1">
    <citation type="submission" date="2019-06" db="EMBL/GenBank/DDBJ databases">
        <title>Genomics analysis of Aphanomyces spp. identifies a new class of oomycete effector associated with host adaptation.</title>
        <authorList>
            <person name="Gaulin E."/>
        </authorList>
    </citation>
    <scope>NUCLEOTIDE SEQUENCE [LARGE SCALE GENOMIC DNA]</scope>
    <source>
        <strain evidence="1 2">E</strain>
    </source>
</reference>
<dbReference type="AlphaFoldDB" id="A0A6A4Z874"/>
<evidence type="ECO:0000313" key="2">
    <source>
        <dbReference type="Proteomes" id="UP000469452"/>
    </source>
</evidence>
<protein>
    <recommendedName>
        <fullName evidence="3">Reverse transcriptase Ty1/copia-type domain-containing protein</fullName>
    </recommendedName>
</protein>